<proteinExistence type="predicted"/>
<keyword evidence="6" id="KW-1185">Reference proteome</keyword>
<keyword evidence="4" id="KW-0328">Glycosyltransferase</keyword>
<keyword evidence="1" id="KW-0472">Membrane</keyword>
<dbReference type="InterPro" id="IPR001173">
    <property type="entry name" value="Glyco_trans_2-like"/>
</dbReference>
<dbReference type="EMBL" id="OKQR01000001">
    <property type="protein sequence ID" value="SPD91632.1"/>
    <property type="molecule type" value="Genomic_DNA"/>
</dbReference>
<dbReference type="InterPro" id="IPR029044">
    <property type="entry name" value="Nucleotide-diphossugar_trans"/>
</dbReference>
<dbReference type="PANTHER" id="PTHR43630:SF2">
    <property type="entry name" value="GLYCOSYLTRANSFERASE"/>
    <property type="match status" value="1"/>
</dbReference>
<reference evidence="3 6" key="1">
    <citation type="submission" date="2018-02" db="EMBL/GenBank/DDBJ databases">
        <authorList>
            <person name="Rodrigo-Torres L."/>
            <person name="Arahal R. D."/>
            <person name="Lucena T."/>
        </authorList>
    </citation>
    <scope>NUCLEOTIDE SEQUENCE [LARGE SCALE GENOMIC DNA]</scope>
    <source>
        <strain evidence="3 6">CECT 8486</strain>
    </source>
</reference>
<keyword evidence="1" id="KW-0812">Transmembrane</keyword>
<organism evidence="4 5">
    <name type="scientific">Leuconostoc suionicum</name>
    <dbReference type="NCBI Taxonomy" id="1511761"/>
    <lineage>
        <taxon>Bacteria</taxon>
        <taxon>Bacillati</taxon>
        <taxon>Bacillota</taxon>
        <taxon>Bacilli</taxon>
        <taxon>Lactobacillales</taxon>
        <taxon>Lactobacillaceae</taxon>
        <taxon>Leuconostoc</taxon>
    </lineage>
</organism>
<dbReference type="InterPro" id="IPR017542">
    <property type="entry name" value="XrtG-assoc_glycosyltfrase"/>
</dbReference>
<dbReference type="Pfam" id="PF00535">
    <property type="entry name" value="Glycos_transf_2"/>
    <property type="match status" value="1"/>
</dbReference>
<dbReference type="NCBIfam" id="TIGR03111">
    <property type="entry name" value="glyc2_xrt_Gpos1"/>
    <property type="match status" value="1"/>
</dbReference>
<dbReference type="Proteomes" id="UP000239237">
    <property type="component" value="Unassembled WGS sequence"/>
</dbReference>
<dbReference type="Gene3D" id="3.90.550.10">
    <property type="entry name" value="Spore Coat Polysaccharide Biosynthesis Protein SpsA, Chain A"/>
    <property type="match status" value="1"/>
</dbReference>
<feature type="transmembrane region" description="Helical" evidence="1">
    <location>
        <begin position="382"/>
        <end position="404"/>
    </location>
</feature>
<dbReference type="SUPFAM" id="SSF53448">
    <property type="entry name" value="Nucleotide-diphospho-sugar transferases"/>
    <property type="match status" value="1"/>
</dbReference>
<evidence type="ECO:0000259" key="2">
    <source>
        <dbReference type="Pfam" id="PF00535"/>
    </source>
</evidence>
<gene>
    <name evidence="4" type="primary">pgaC</name>
    <name evidence="3" type="ORF">LES8486_00616</name>
    <name evidence="4" type="ORF">LES9216_00763</name>
</gene>
<feature type="domain" description="Glycosyltransferase 2-like" evidence="2">
    <location>
        <begin position="58"/>
        <end position="235"/>
    </location>
</feature>
<feature type="transmembrane region" description="Helical" evidence="1">
    <location>
        <begin position="349"/>
        <end position="370"/>
    </location>
</feature>
<evidence type="ECO:0000313" key="3">
    <source>
        <dbReference type="EMBL" id="SPD91632.1"/>
    </source>
</evidence>
<dbReference type="EMBL" id="OKQU01000001">
    <property type="protein sequence ID" value="SPE06890.1"/>
    <property type="molecule type" value="Genomic_DNA"/>
</dbReference>
<name>A0A2N9K928_9LACO</name>
<dbReference type="GeneID" id="99674021"/>
<dbReference type="KEGG" id="lsu:A6B45_04390"/>
<dbReference type="PANTHER" id="PTHR43630">
    <property type="entry name" value="POLY-BETA-1,6-N-ACETYL-D-GLUCOSAMINE SYNTHASE"/>
    <property type="match status" value="1"/>
</dbReference>
<keyword evidence="1" id="KW-1133">Transmembrane helix</keyword>
<dbReference type="Proteomes" id="UP000237923">
    <property type="component" value="Unassembled WGS sequence"/>
</dbReference>
<evidence type="ECO:0000256" key="1">
    <source>
        <dbReference type="SAM" id="Phobius"/>
    </source>
</evidence>
<dbReference type="GO" id="GO:0016757">
    <property type="term" value="F:glycosyltransferase activity"/>
    <property type="evidence" value="ECO:0007669"/>
    <property type="project" value="UniProtKB-KW"/>
</dbReference>
<dbReference type="RefSeq" id="WP_072613534.1">
    <property type="nucleotide sequence ID" value="NZ_AP017935.1"/>
</dbReference>
<keyword evidence="4" id="KW-0808">Transferase</keyword>
<sequence>MNYLFFLTLSQMGFWITWLLIPILVETVPAISSFVKIFFYTISKPKSEKSLSFWPFISIIIPVYNSEDTLYECIQSVYQSTYPIDKIQVIVVDNKSQDKSFKAFQSAQNSFPKLNMQWMKTEQGKARALNSAIYSSSGAYIINIDSDGILERNALKNLIKKFESDTTISAMTGSILTQKSLIKSTKNVGLKWLQRLEYFEYAQAFMSGRSIESQNNHLYTMSGAFSGFRKDALMKTFMYDVSTVGEDIDITFQVRDKAKGKVILCADAFFFVDPIESWNKLYTQRQRWQRGQIEVSQKYSGNRLGLKSFFSNFLVRRLIIDHTFMFLKTIWLFASIALLFLNYSPLLLLLSYVAIYLLYVFMSTMVFVNVNMMLKKFSDERTFYFSLFDCVFWMPIYNFILSWIRLIGVINTEYLSAKWATKNYHEEFKTVGTIVKQDFIKIKGGRKK</sequence>
<dbReference type="EC" id="2.4.1.-" evidence="4"/>
<dbReference type="AlphaFoldDB" id="A0A2N9K928"/>
<evidence type="ECO:0000313" key="6">
    <source>
        <dbReference type="Proteomes" id="UP000239237"/>
    </source>
</evidence>
<feature type="transmembrane region" description="Helical" evidence="1">
    <location>
        <begin position="12"/>
        <end position="39"/>
    </location>
</feature>
<feature type="transmembrane region" description="Helical" evidence="1">
    <location>
        <begin position="324"/>
        <end position="343"/>
    </location>
</feature>
<evidence type="ECO:0000313" key="4">
    <source>
        <dbReference type="EMBL" id="SPE06890.1"/>
    </source>
</evidence>
<accession>A0A2N9K928</accession>
<protein>
    <submittedName>
        <fullName evidence="4">Poly-beta-1,6-N-acetyl-D-glucosamine synthase</fullName>
        <ecNumber evidence="4">2.4.1.-</ecNumber>
    </submittedName>
</protein>
<reference evidence="4 5" key="2">
    <citation type="submission" date="2018-02" db="EMBL/GenBank/DDBJ databases">
        <authorList>
            <person name="Cohen D.B."/>
            <person name="Kent A.D."/>
        </authorList>
    </citation>
    <scope>NUCLEOTIDE SEQUENCE [LARGE SCALE GENOMIC DNA]</scope>
    <source>
        <strain evidence="4 5">CECT 9216</strain>
    </source>
</reference>
<dbReference type="CDD" id="cd06423">
    <property type="entry name" value="CESA_like"/>
    <property type="match status" value="1"/>
</dbReference>
<evidence type="ECO:0000313" key="5">
    <source>
        <dbReference type="Proteomes" id="UP000237923"/>
    </source>
</evidence>